<accession>A0ABT1ELM7</accession>
<protein>
    <recommendedName>
        <fullName evidence="3">Transposase</fullName>
    </recommendedName>
</protein>
<organism evidence="1 2">
    <name type="scientific">Ohessyouella blattaphilus</name>
    <dbReference type="NCBI Taxonomy" id="2949333"/>
    <lineage>
        <taxon>Bacteria</taxon>
        <taxon>Bacillati</taxon>
        <taxon>Bacillota</taxon>
        <taxon>Clostridia</taxon>
        <taxon>Lachnospirales</taxon>
        <taxon>Lachnospiraceae</taxon>
        <taxon>Ohessyouella</taxon>
    </lineage>
</organism>
<reference evidence="1 2" key="1">
    <citation type="journal article" date="2022" name="Genome Biol. Evol.">
        <title>Host diet, physiology and behaviors set the stage for Lachnospiraceae cladogenesis.</title>
        <authorList>
            <person name="Vera-Ponce De Leon A."/>
            <person name="Schneider M."/>
            <person name="Jahnes B.C."/>
            <person name="Sadowski V."/>
            <person name="Camuy-Velez L.A."/>
            <person name="Duan J."/>
            <person name="Sabree Z.L."/>
        </authorList>
    </citation>
    <scope>NUCLEOTIDE SEQUENCE [LARGE SCALE GENOMIC DNA]</scope>
    <source>
        <strain evidence="1 2">PAL227</strain>
    </source>
</reference>
<dbReference type="EMBL" id="JAMZFV010000067">
    <property type="protein sequence ID" value="MCP1111607.1"/>
    <property type="molecule type" value="Genomic_DNA"/>
</dbReference>
<keyword evidence="2" id="KW-1185">Reference proteome</keyword>
<evidence type="ECO:0008006" key="3">
    <source>
        <dbReference type="Google" id="ProtNLM"/>
    </source>
</evidence>
<proteinExistence type="predicted"/>
<evidence type="ECO:0000313" key="2">
    <source>
        <dbReference type="Proteomes" id="UP001523565"/>
    </source>
</evidence>
<sequence length="494" mass="57216">MLPIITGGHSAYQKHLLEQMRKYYPDPSTISRATWDIIDRFWHLDLSFTDEFMQDKYSRFGPKPRTPSCMQRSLLLSIAFKIAITEWAAQLKLNPLFAILSGFEFGDTPGVGTFYDFLNRLWDSDSDNFSPHVKPVKKKKVKKPKQKGEKAESVEKVTVDQLFTRLESSVFSIDAEPYSSLFQIYRKEFLDKSVEKGLISPESLAISGDGTPVVTSARERKKRICDCANNGIFDCDCDRLFSQPDCDIGWDSSRDRFYHGYDLYMLVASDSESDLPIFPLLNKASMHDSHAFPETFFRMKSFLPEFHVSKWLLDAAHDAMAYYVHCRKNGITPFIDLNKKRGIQVPYKNDFTIGEDGVPICRAGRRMHHDGSEPSKCRYKFRCPLASRKHGCSCENPCSDSKYGRTVHVAMKDNPRLFNDPPRDSKEWKLEYNARTSSERCIKREKIDFKLEDGKHRSSKMWYCRLYHILMLQHLDAWDLPYESTLQKLILQTA</sequence>
<evidence type="ECO:0000313" key="1">
    <source>
        <dbReference type="EMBL" id="MCP1111607.1"/>
    </source>
</evidence>
<comment type="caution">
    <text evidence="1">The sequence shown here is derived from an EMBL/GenBank/DDBJ whole genome shotgun (WGS) entry which is preliminary data.</text>
</comment>
<dbReference type="RefSeq" id="WP_262070459.1">
    <property type="nucleotide sequence ID" value="NZ_JAMXOC010000067.1"/>
</dbReference>
<dbReference type="Proteomes" id="UP001523565">
    <property type="component" value="Unassembled WGS sequence"/>
</dbReference>
<gene>
    <name evidence="1" type="ORF">NK118_15285</name>
</gene>
<name>A0ABT1ELM7_9FIRM</name>